<name>A0A553HZN8_9PEZI</name>
<organism evidence="1 2">
    <name type="scientific">Xylaria flabelliformis</name>
    <dbReference type="NCBI Taxonomy" id="2512241"/>
    <lineage>
        <taxon>Eukaryota</taxon>
        <taxon>Fungi</taxon>
        <taxon>Dikarya</taxon>
        <taxon>Ascomycota</taxon>
        <taxon>Pezizomycotina</taxon>
        <taxon>Sordariomycetes</taxon>
        <taxon>Xylariomycetidae</taxon>
        <taxon>Xylariales</taxon>
        <taxon>Xylariaceae</taxon>
        <taxon>Xylaria</taxon>
    </lineage>
</organism>
<protein>
    <recommendedName>
        <fullName evidence="3">Calcofluor white hypersensitive protein</fullName>
    </recommendedName>
</protein>
<evidence type="ECO:0000313" key="2">
    <source>
        <dbReference type="Proteomes" id="UP000319160"/>
    </source>
</evidence>
<evidence type="ECO:0000313" key="1">
    <source>
        <dbReference type="EMBL" id="TRX93417.1"/>
    </source>
</evidence>
<dbReference type="OrthoDB" id="5355126at2759"/>
<evidence type="ECO:0008006" key="3">
    <source>
        <dbReference type="Google" id="ProtNLM"/>
    </source>
</evidence>
<dbReference type="Proteomes" id="UP000319160">
    <property type="component" value="Unassembled WGS sequence"/>
</dbReference>
<dbReference type="AlphaFoldDB" id="A0A553HZN8"/>
<accession>A0A553HZN8</accession>
<comment type="caution">
    <text evidence="1">The sequence shown here is derived from an EMBL/GenBank/DDBJ whole genome shotgun (WGS) entry which is preliminary data.</text>
</comment>
<gene>
    <name evidence="1" type="ORF">FHL15_005692</name>
</gene>
<sequence length="131" mass="13898">MSRARMPIILGGTAAAGIGYYLYTAGGDGKVAKKQAEADAHKLSSKVRDELPGRGKEAEKDAQLYGRQAGAKVDSALNKTEAELSKAKAEAEAYAKDTKNATLKKIDEFDKKVETEASKAKSGISSWFGGK</sequence>
<reference evidence="2" key="1">
    <citation type="submission" date="2019-06" db="EMBL/GenBank/DDBJ databases">
        <title>Draft genome sequence of the griseofulvin-producing fungus Xylaria cubensis strain G536.</title>
        <authorList>
            <person name="Mead M.E."/>
            <person name="Raja H.A."/>
            <person name="Steenwyk J.L."/>
            <person name="Knowles S.L."/>
            <person name="Oberlies N.H."/>
            <person name="Rokas A."/>
        </authorList>
    </citation>
    <scope>NUCLEOTIDE SEQUENCE [LARGE SCALE GENOMIC DNA]</scope>
    <source>
        <strain evidence="2">G536</strain>
    </source>
</reference>
<dbReference type="EMBL" id="VFLP01000029">
    <property type="protein sequence ID" value="TRX93417.1"/>
    <property type="molecule type" value="Genomic_DNA"/>
</dbReference>
<proteinExistence type="predicted"/>
<keyword evidence="2" id="KW-1185">Reference proteome</keyword>